<evidence type="ECO:0000256" key="1">
    <source>
        <dbReference type="ARBA" id="ARBA00022441"/>
    </source>
</evidence>
<dbReference type="Proteomes" id="UP001470230">
    <property type="component" value="Unassembled WGS sequence"/>
</dbReference>
<sequence>MGNEESANGTTLQQLPAEMCLPIGGMRMNDEKCQTSNQQEPLPITRANIQRTHIVKTAFSGIWSLEDPVSTNNPASRTGHFSCNSESQPNISIVGFGVGSDGTYFNDIWMLDANQRIWTNLQTNGVSISPRTGSRATFIGNTLFVFGGSHESTFYNDLYTINLSTGLTQLIQTTGEQPTPRTSPIMSSRGNEIFLWGGYDGTCPSELYVLDTTNFEWKSYPQDISGRTHVAFTTVDQYIYAYGSSKTGGLLAIDMDKKIVSLIPTTGPEPQAMITDAAMVHFDKYLMFIGGKASTTSTLMYSLDLEKMRWFVFHILPDGSTVSAVDGTISDLGLFMLPRISSLGVIYIESTREIVGYLGNPMKDPSPLFILNIGEALSTLHLRSDMLKTIRTEQ</sequence>
<protein>
    <recommendedName>
        <fullName evidence="5">Kelch motif family protein</fullName>
    </recommendedName>
</protein>
<evidence type="ECO:0008006" key="5">
    <source>
        <dbReference type="Google" id="ProtNLM"/>
    </source>
</evidence>
<gene>
    <name evidence="3" type="ORF">M9Y10_032763</name>
</gene>
<dbReference type="Pfam" id="PF24681">
    <property type="entry name" value="Kelch_KLHDC2_KLHL20_DRC7"/>
    <property type="match status" value="1"/>
</dbReference>
<reference evidence="3 4" key="1">
    <citation type="submission" date="2024-04" db="EMBL/GenBank/DDBJ databases">
        <title>Tritrichomonas musculus Genome.</title>
        <authorList>
            <person name="Alves-Ferreira E."/>
            <person name="Grigg M."/>
            <person name="Lorenzi H."/>
            <person name="Galac M."/>
        </authorList>
    </citation>
    <scope>NUCLEOTIDE SEQUENCE [LARGE SCALE GENOMIC DNA]</scope>
    <source>
        <strain evidence="3 4">EAF2021</strain>
    </source>
</reference>
<evidence type="ECO:0000313" key="4">
    <source>
        <dbReference type="Proteomes" id="UP001470230"/>
    </source>
</evidence>
<dbReference type="InterPro" id="IPR015915">
    <property type="entry name" value="Kelch-typ_b-propeller"/>
</dbReference>
<proteinExistence type="predicted"/>
<dbReference type="Gene3D" id="2.120.10.80">
    <property type="entry name" value="Kelch-type beta propeller"/>
    <property type="match status" value="1"/>
</dbReference>
<dbReference type="SUPFAM" id="SSF117281">
    <property type="entry name" value="Kelch motif"/>
    <property type="match status" value="1"/>
</dbReference>
<evidence type="ECO:0000313" key="3">
    <source>
        <dbReference type="EMBL" id="KAK8838724.1"/>
    </source>
</evidence>
<comment type="caution">
    <text evidence="3">The sequence shown here is derived from an EMBL/GenBank/DDBJ whole genome shotgun (WGS) entry which is preliminary data.</text>
</comment>
<name>A0ABR2GXR3_9EUKA</name>
<keyword evidence="4" id="KW-1185">Reference proteome</keyword>
<dbReference type="InterPro" id="IPR052124">
    <property type="entry name" value="Rab9_kelch_effector"/>
</dbReference>
<keyword evidence="1" id="KW-0880">Kelch repeat</keyword>
<dbReference type="PANTHER" id="PTHR46647">
    <property type="entry name" value="RAB9 EFFECTOR PROTEIN WITH KELCH MOTIFS"/>
    <property type="match status" value="1"/>
</dbReference>
<keyword evidence="2" id="KW-0677">Repeat</keyword>
<accession>A0ABR2GXR3</accession>
<dbReference type="EMBL" id="JAPFFF010000054">
    <property type="protein sequence ID" value="KAK8838724.1"/>
    <property type="molecule type" value="Genomic_DNA"/>
</dbReference>
<dbReference type="PANTHER" id="PTHR46647:SF1">
    <property type="entry name" value="RAB9 EFFECTOR PROTEIN WITH KELCH MOTIFS"/>
    <property type="match status" value="1"/>
</dbReference>
<organism evidence="3 4">
    <name type="scientific">Tritrichomonas musculus</name>
    <dbReference type="NCBI Taxonomy" id="1915356"/>
    <lineage>
        <taxon>Eukaryota</taxon>
        <taxon>Metamonada</taxon>
        <taxon>Parabasalia</taxon>
        <taxon>Tritrichomonadida</taxon>
        <taxon>Tritrichomonadidae</taxon>
        <taxon>Tritrichomonas</taxon>
    </lineage>
</organism>
<evidence type="ECO:0000256" key="2">
    <source>
        <dbReference type="ARBA" id="ARBA00022737"/>
    </source>
</evidence>